<reference evidence="2" key="1">
    <citation type="submission" date="2019-12" db="EMBL/GenBank/DDBJ databases">
        <title>Genome sequencing and annotation of Brassica cretica.</title>
        <authorList>
            <person name="Studholme D.J."/>
            <person name="Sarris P.F."/>
        </authorList>
    </citation>
    <scope>NUCLEOTIDE SEQUENCE</scope>
    <source>
        <strain evidence="2">PFS-102/07</strain>
        <tissue evidence="2">Leaf</tissue>
    </source>
</reference>
<name>A0A8S9IQJ9_BRACR</name>
<sequence length="149" mass="16105">MINHMTVTVMDGKDVGIAKPPYTTIDIGITITVVVDPVLTMVKGEEAVAFLSHHTRPKYSTWSVRSIRDGNHGDGLGPWALPVKDCHETRESEKKAILVTFPPENIRSSDDDDSSSGDDDSRSGDDDFSSGDDDFSFSDDDSSSGGVLI</sequence>
<protein>
    <submittedName>
        <fullName evidence="2">Uncharacterized protein</fullName>
    </submittedName>
</protein>
<evidence type="ECO:0000313" key="2">
    <source>
        <dbReference type="EMBL" id="KAF2571672.1"/>
    </source>
</evidence>
<organism evidence="2">
    <name type="scientific">Brassica cretica</name>
    <name type="common">Mustard</name>
    <dbReference type="NCBI Taxonomy" id="69181"/>
    <lineage>
        <taxon>Eukaryota</taxon>
        <taxon>Viridiplantae</taxon>
        <taxon>Streptophyta</taxon>
        <taxon>Embryophyta</taxon>
        <taxon>Tracheophyta</taxon>
        <taxon>Spermatophyta</taxon>
        <taxon>Magnoliopsida</taxon>
        <taxon>eudicotyledons</taxon>
        <taxon>Gunneridae</taxon>
        <taxon>Pentapetalae</taxon>
        <taxon>rosids</taxon>
        <taxon>malvids</taxon>
        <taxon>Brassicales</taxon>
        <taxon>Brassicaceae</taxon>
        <taxon>Brassiceae</taxon>
        <taxon>Brassica</taxon>
    </lineage>
</organism>
<feature type="region of interest" description="Disordered" evidence="1">
    <location>
        <begin position="94"/>
        <end position="149"/>
    </location>
</feature>
<dbReference type="AlphaFoldDB" id="A0A8S9IQJ9"/>
<feature type="compositionally biased region" description="Acidic residues" evidence="1">
    <location>
        <begin position="126"/>
        <end position="142"/>
    </location>
</feature>
<accession>A0A8S9IQJ9</accession>
<evidence type="ECO:0000256" key="1">
    <source>
        <dbReference type="SAM" id="MobiDB-lite"/>
    </source>
</evidence>
<gene>
    <name evidence="2" type="ORF">F2Q70_00004954</name>
</gene>
<proteinExistence type="predicted"/>
<dbReference type="EMBL" id="QGKY02001015">
    <property type="protein sequence ID" value="KAF2571672.1"/>
    <property type="molecule type" value="Genomic_DNA"/>
</dbReference>
<comment type="caution">
    <text evidence="2">The sequence shown here is derived from an EMBL/GenBank/DDBJ whole genome shotgun (WGS) entry which is preliminary data.</text>
</comment>